<evidence type="ECO:0000313" key="5">
    <source>
        <dbReference type="EMBL" id="RRC95402.1"/>
    </source>
</evidence>
<evidence type="ECO:0000256" key="1">
    <source>
        <dbReference type="ARBA" id="ARBA00022729"/>
    </source>
</evidence>
<feature type="signal peptide" evidence="2">
    <location>
        <begin position="1"/>
        <end position="29"/>
    </location>
</feature>
<feature type="domain" description="Solute-binding protein family 3/N-terminal" evidence="3">
    <location>
        <begin position="54"/>
        <end position="283"/>
    </location>
</feature>
<keyword evidence="6" id="KW-1185">Reference proteome</keyword>
<reference evidence="5 6" key="1">
    <citation type="submission" date="2018-11" db="EMBL/GenBank/DDBJ databases">
        <title>Genomes From Bacteria Associated with the Canine Oral Cavity: a Test Case for Automated Genome-Based Taxonomic Assignment.</title>
        <authorList>
            <person name="Coil D.A."/>
            <person name="Jospin G."/>
            <person name="Darling A.E."/>
            <person name="Wallis C."/>
            <person name="Davis I.J."/>
            <person name="Harris S."/>
            <person name="Eisen J.A."/>
            <person name="Holcombe L.J."/>
            <person name="O'Flynn C."/>
        </authorList>
    </citation>
    <scope>NUCLEOTIDE SEQUENCE [LARGE SCALE GENOMIC DNA]</scope>
    <source>
        <strain evidence="5 6">OH770</strain>
    </source>
</reference>
<dbReference type="PROSITE" id="PS51257">
    <property type="entry name" value="PROKAR_LIPOPROTEIN"/>
    <property type="match status" value="1"/>
</dbReference>
<dbReference type="CDD" id="cd13530">
    <property type="entry name" value="PBP2_peptides_like"/>
    <property type="match status" value="1"/>
</dbReference>
<dbReference type="AlphaFoldDB" id="A0A3P1SGD4"/>
<keyword evidence="1 2" id="KW-0732">Signal</keyword>
<evidence type="ECO:0000259" key="4">
    <source>
        <dbReference type="SMART" id="SM00079"/>
    </source>
</evidence>
<dbReference type="OrthoDB" id="8454826at2"/>
<dbReference type="RefSeq" id="WP_124870030.1">
    <property type="nucleotide sequence ID" value="NZ_RQZF01000004.1"/>
</dbReference>
<organism evidence="5 6">
    <name type="scientific">Schaalia canis</name>
    <dbReference type="NCBI Taxonomy" id="100469"/>
    <lineage>
        <taxon>Bacteria</taxon>
        <taxon>Bacillati</taxon>
        <taxon>Actinomycetota</taxon>
        <taxon>Actinomycetes</taxon>
        <taxon>Actinomycetales</taxon>
        <taxon>Actinomycetaceae</taxon>
        <taxon>Schaalia</taxon>
    </lineage>
</organism>
<sequence length="290" mass="30417">MSVSRTFRSLVAFGAVATFALGACSGGSADTAPSAAEDAATSSSTGLTTVTEGKLTIATGEPAYVPWVQNDDPASGEGFEAAVAYAVAEKLGFAKDDVVWTRTTFDSAITPGAKDWDFNLQQFSITDERRNAVDFSSPYYTTSQAVLTVKGSNAEKATSVADLKNVLFGAQAGSTSQQFLTEHVTTDKDPQIYNSNADVVQALKSGQVDAIVVDLPTAFFISATQLDDKGVIVGQFEGTKDGDNYGLVLPKGSALTDAVTKAVDELREDGTLAALEEQWLSLAVDVPVLK</sequence>
<dbReference type="InterPro" id="IPR001638">
    <property type="entry name" value="Solute-binding_3/MltF_N"/>
</dbReference>
<dbReference type="GO" id="GO:0015276">
    <property type="term" value="F:ligand-gated monoatomic ion channel activity"/>
    <property type="evidence" value="ECO:0007669"/>
    <property type="project" value="InterPro"/>
</dbReference>
<protein>
    <submittedName>
        <fullName evidence="5">Amino acid ABC transporter substrate-binding protein</fullName>
    </submittedName>
</protein>
<evidence type="ECO:0000256" key="2">
    <source>
        <dbReference type="SAM" id="SignalP"/>
    </source>
</evidence>
<dbReference type="GO" id="GO:0016020">
    <property type="term" value="C:membrane"/>
    <property type="evidence" value="ECO:0007669"/>
    <property type="project" value="InterPro"/>
</dbReference>
<dbReference type="PANTHER" id="PTHR35936:SF17">
    <property type="entry name" value="ARGININE-BINDING EXTRACELLULAR PROTEIN ARTP"/>
    <property type="match status" value="1"/>
</dbReference>
<evidence type="ECO:0000259" key="3">
    <source>
        <dbReference type="SMART" id="SM00062"/>
    </source>
</evidence>
<feature type="domain" description="Ionotropic glutamate receptor C-terminal" evidence="4">
    <location>
        <begin position="54"/>
        <end position="282"/>
    </location>
</feature>
<dbReference type="Proteomes" id="UP000280444">
    <property type="component" value="Unassembled WGS sequence"/>
</dbReference>
<evidence type="ECO:0000313" key="6">
    <source>
        <dbReference type="Proteomes" id="UP000280444"/>
    </source>
</evidence>
<comment type="caution">
    <text evidence="5">The sequence shown here is derived from an EMBL/GenBank/DDBJ whole genome shotgun (WGS) entry which is preliminary data.</text>
</comment>
<name>A0A3P1SGD4_9ACTO</name>
<dbReference type="PANTHER" id="PTHR35936">
    <property type="entry name" value="MEMBRANE-BOUND LYTIC MUREIN TRANSGLYCOSYLASE F"/>
    <property type="match status" value="1"/>
</dbReference>
<dbReference type="SMART" id="SM00062">
    <property type="entry name" value="PBPb"/>
    <property type="match status" value="1"/>
</dbReference>
<dbReference type="Pfam" id="PF00497">
    <property type="entry name" value="SBP_bac_3"/>
    <property type="match status" value="1"/>
</dbReference>
<dbReference type="Gene3D" id="3.40.190.10">
    <property type="entry name" value="Periplasmic binding protein-like II"/>
    <property type="match status" value="2"/>
</dbReference>
<feature type="chain" id="PRO_5018122171" evidence="2">
    <location>
        <begin position="30"/>
        <end position="290"/>
    </location>
</feature>
<dbReference type="EMBL" id="RQZF01000004">
    <property type="protein sequence ID" value="RRC95402.1"/>
    <property type="molecule type" value="Genomic_DNA"/>
</dbReference>
<gene>
    <name evidence="5" type="ORF">EII11_05895</name>
</gene>
<dbReference type="SUPFAM" id="SSF53850">
    <property type="entry name" value="Periplasmic binding protein-like II"/>
    <property type="match status" value="1"/>
</dbReference>
<dbReference type="SMART" id="SM00079">
    <property type="entry name" value="PBPe"/>
    <property type="match status" value="1"/>
</dbReference>
<proteinExistence type="predicted"/>
<dbReference type="InterPro" id="IPR001320">
    <property type="entry name" value="Iontro_rcpt_C"/>
</dbReference>
<accession>A0A3P1SGD4</accession>